<keyword evidence="3 6" id="KW-0812">Transmembrane</keyword>
<dbReference type="GO" id="GO:0016020">
    <property type="term" value="C:membrane"/>
    <property type="evidence" value="ECO:0007669"/>
    <property type="project" value="UniProtKB-SubCell"/>
</dbReference>
<dbReference type="RefSeq" id="WP_278522050.1">
    <property type="nucleotide sequence ID" value="NZ_JADIIN010000021.1"/>
</dbReference>
<keyword evidence="2" id="KW-0813">Transport</keyword>
<evidence type="ECO:0000313" key="8">
    <source>
        <dbReference type="EMBL" id="MBF4468297.1"/>
    </source>
</evidence>
<dbReference type="InterPro" id="IPR011701">
    <property type="entry name" value="MFS"/>
</dbReference>
<evidence type="ECO:0000256" key="3">
    <source>
        <dbReference type="ARBA" id="ARBA00022692"/>
    </source>
</evidence>
<dbReference type="PROSITE" id="PS50850">
    <property type="entry name" value="MFS"/>
    <property type="match status" value="1"/>
</dbReference>
<feature type="domain" description="Major facilitator superfamily (MFS) profile" evidence="7">
    <location>
        <begin position="32"/>
        <end position="478"/>
    </location>
</feature>
<dbReference type="PANTHER" id="PTHR42718:SF9">
    <property type="entry name" value="MAJOR FACILITATOR SUPERFAMILY MULTIDRUG TRANSPORTER MFSC"/>
    <property type="match status" value="1"/>
</dbReference>
<dbReference type="AlphaFoldDB" id="A0A843AAC7"/>
<feature type="transmembrane region" description="Helical" evidence="6">
    <location>
        <begin position="184"/>
        <end position="206"/>
    </location>
</feature>
<evidence type="ECO:0000256" key="5">
    <source>
        <dbReference type="ARBA" id="ARBA00023136"/>
    </source>
</evidence>
<feature type="transmembrane region" description="Helical" evidence="6">
    <location>
        <begin position="156"/>
        <end position="178"/>
    </location>
</feature>
<dbReference type="CDD" id="cd17321">
    <property type="entry name" value="MFS_MMR_MDR_like"/>
    <property type="match status" value="1"/>
</dbReference>
<dbReference type="Proteomes" id="UP000658733">
    <property type="component" value="Unassembled WGS sequence"/>
</dbReference>
<comment type="caution">
    <text evidence="8">The sequence shown here is derived from an EMBL/GenBank/DDBJ whole genome shotgun (WGS) entry which is preliminary data.</text>
</comment>
<feature type="transmembrane region" description="Helical" evidence="6">
    <location>
        <begin position="453"/>
        <end position="472"/>
    </location>
</feature>
<dbReference type="Gene3D" id="1.20.1720.10">
    <property type="entry name" value="Multidrug resistance protein D"/>
    <property type="match status" value="1"/>
</dbReference>
<feature type="transmembrane region" description="Helical" evidence="6">
    <location>
        <begin position="346"/>
        <end position="365"/>
    </location>
</feature>
<feature type="transmembrane region" description="Helical" evidence="6">
    <location>
        <begin position="281"/>
        <end position="302"/>
    </location>
</feature>
<keyword evidence="4 6" id="KW-1133">Transmembrane helix</keyword>
<dbReference type="GO" id="GO:0022857">
    <property type="term" value="F:transmembrane transporter activity"/>
    <property type="evidence" value="ECO:0007669"/>
    <property type="project" value="InterPro"/>
</dbReference>
<evidence type="ECO:0000256" key="4">
    <source>
        <dbReference type="ARBA" id="ARBA00022989"/>
    </source>
</evidence>
<feature type="transmembrane region" description="Helical" evidence="6">
    <location>
        <begin position="422"/>
        <end position="441"/>
    </location>
</feature>
<feature type="transmembrane region" description="Helical" evidence="6">
    <location>
        <begin position="98"/>
        <end position="115"/>
    </location>
</feature>
<dbReference type="InterPro" id="IPR036259">
    <property type="entry name" value="MFS_trans_sf"/>
</dbReference>
<accession>A0A843AAC7</accession>
<feature type="transmembrane region" description="Helical" evidence="6">
    <location>
        <begin position="121"/>
        <end position="144"/>
    </location>
</feature>
<gene>
    <name evidence="8" type="ORF">ISP01_02720</name>
</gene>
<dbReference type="Pfam" id="PF07690">
    <property type="entry name" value="MFS_1"/>
    <property type="match status" value="1"/>
</dbReference>
<evidence type="ECO:0000256" key="6">
    <source>
        <dbReference type="SAM" id="Phobius"/>
    </source>
</evidence>
<keyword evidence="5 6" id="KW-0472">Membrane</keyword>
<proteinExistence type="predicted"/>
<evidence type="ECO:0000256" key="2">
    <source>
        <dbReference type="ARBA" id="ARBA00022448"/>
    </source>
</evidence>
<evidence type="ECO:0000313" key="9">
    <source>
        <dbReference type="Proteomes" id="UP000658733"/>
    </source>
</evidence>
<evidence type="ECO:0000259" key="7">
    <source>
        <dbReference type="PROSITE" id="PS50850"/>
    </source>
</evidence>
<feature type="transmembrane region" description="Helical" evidence="6">
    <location>
        <begin position="314"/>
        <end position="334"/>
    </location>
</feature>
<feature type="transmembrane region" description="Helical" evidence="6">
    <location>
        <begin position="31"/>
        <end position="54"/>
    </location>
</feature>
<dbReference type="EMBL" id="JADIIN010000021">
    <property type="protein sequence ID" value="MBF4468297.1"/>
    <property type="molecule type" value="Genomic_DNA"/>
</dbReference>
<feature type="transmembrane region" description="Helical" evidence="6">
    <location>
        <begin position="218"/>
        <end position="237"/>
    </location>
</feature>
<dbReference type="InterPro" id="IPR020846">
    <property type="entry name" value="MFS_dom"/>
</dbReference>
<name>A0A843AAC7_METAZ</name>
<comment type="subcellular location">
    <subcellularLocation>
        <location evidence="1">Membrane</location>
        <topology evidence="1">Multi-pass membrane protein</topology>
    </subcellularLocation>
</comment>
<evidence type="ECO:0000256" key="1">
    <source>
        <dbReference type="ARBA" id="ARBA00004141"/>
    </source>
</evidence>
<feature type="transmembrane region" description="Helical" evidence="6">
    <location>
        <begin position="371"/>
        <end position="389"/>
    </location>
</feature>
<organism evidence="8 9">
    <name type="scientific">Methanobrevibacter arboriphilus</name>
    <dbReference type="NCBI Taxonomy" id="39441"/>
    <lineage>
        <taxon>Archaea</taxon>
        <taxon>Methanobacteriati</taxon>
        <taxon>Methanobacteriota</taxon>
        <taxon>Methanomada group</taxon>
        <taxon>Methanobacteria</taxon>
        <taxon>Methanobacteriales</taxon>
        <taxon>Methanobacteriaceae</taxon>
        <taxon>Methanobrevibacter</taxon>
    </lineage>
</organism>
<dbReference type="Gene3D" id="1.20.1250.20">
    <property type="entry name" value="MFS general substrate transporter like domains"/>
    <property type="match status" value="1"/>
</dbReference>
<protein>
    <submittedName>
        <fullName evidence="8">MFS transporter</fullName>
    </submittedName>
</protein>
<feature type="transmembrane region" description="Helical" evidence="6">
    <location>
        <begin position="243"/>
        <end position="260"/>
    </location>
</feature>
<reference evidence="8" key="1">
    <citation type="submission" date="2020-10" db="EMBL/GenBank/DDBJ databases">
        <title>Dehalococcoides mccartyi of a TCE/Cr reducing biochatode.</title>
        <authorList>
            <person name="Matturro B."/>
        </authorList>
    </citation>
    <scope>NUCLEOTIDE SEQUENCE</scope>
    <source>
        <strain evidence="8">Bin4</strain>
    </source>
</reference>
<feature type="transmembrane region" description="Helical" evidence="6">
    <location>
        <begin position="66"/>
        <end position="86"/>
    </location>
</feature>
<dbReference type="PANTHER" id="PTHR42718">
    <property type="entry name" value="MAJOR FACILITATOR SUPERFAMILY MULTIDRUG TRANSPORTER MFSC"/>
    <property type="match status" value="1"/>
</dbReference>
<dbReference type="SUPFAM" id="SSF103473">
    <property type="entry name" value="MFS general substrate transporter"/>
    <property type="match status" value="1"/>
</dbReference>
<sequence length="482" mass="52732">MSSRLKESNYIEFEKKIQDNSSKGNLSKNKYVLIITALSYFLCGFSVSVISVALPTMALDFAVSAVAQNWIAMVFFLSIAIFSLPFGKISAKFGLKKTFYIGLILLILGSFGVSISNSSDILIVFRALQGLSVAILNVSTLAIVTESLPLNERGKGIGIITSIAYIGLIAANVIGGFLTNNFGWRSVFLFVIPFLILTILITYFKVPNEWVLMKDDKFDYAGALIFGLAISLLTYGFTIMHTLHGVGLLILSILLFLIFGKWQLNIKFPLFPVKILKNKKFTYSSIAALLCSFSTFVVIYIVDYHLQYINNVDPQTTGLILMLAPISMAISTFFAGRFSDRFNPQFIASFGLGIVFIALIILTFLNETTPLSVVILTIILEGIGYGIFISPNTNIVVSSLPDKLASIASATVSTTRVIGETLSLGILTVIFAVIMGSLQIIPKYYPLLIESSQIVSILLAFGCLMGIIFSLIGGKEFKVLKI</sequence>